<evidence type="ECO:0000259" key="3">
    <source>
        <dbReference type="Pfam" id="PF09792"/>
    </source>
</evidence>
<feature type="signal peptide" evidence="2">
    <location>
        <begin position="1"/>
        <end position="20"/>
    </location>
</feature>
<feature type="compositionally biased region" description="Polar residues" evidence="1">
    <location>
        <begin position="168"/>
        <end position="190"/>
    </location>
</feature>
<dbReference type="PANTHER" id="PTHR39613">
    <property type="entry name" value="ANCHORED CELL WALL PROTEIN, PUTATIVE (AFU_ORTHOLOGUE AFUA_4G08960)-RELATED"/>
    <property type="match status" value="1"/>
</dbReference>
<dbReference type="Pfam" id="PF09792">
    <property type="entry name" value="But2"/>
    <property type="match status" value="1"/>
</dbReference>
<dbReference type="eggNOG" id="ENOG502RW04">
    <property type="taxonomic scope" value="Eukaryota"/>
</dbReference>
<feature type="chain" id="PRO_5004833735" evidence="2">
    <location>
        <begin position="21"/>
        <end position="386"/>
    </location>
</feature>
<name>W3WMZ6_PESFW</name>
<dbReference type="STRING" id="1229662.W3WMZ6"/>
<sequence length="386" mass="39976">MLALLALLISGVLFATLSQGSSITLRASAGCTFHLSTGGDAPFWIGELPDGQCRGGSDIQATTFTWFGDAFLDQQGRGCWWTPPTNVLQCDVGQQPSHGFEIPCNGVVTYNGQSTFYQCRTGDGDQVNIYLQSIGIQCQPITIIADGCTACQTSPAGGGAAAGPQPASTVSPSNIVSSVTPFTTGPDSTASTPTATNPGNGGTGPSPTPLAPPAKDCSADLSSAYHSPSLMIPIDRANPDKAYGPTLYGQISPNASTIFDFDIPASDAGRSCKVFFSMPPQSVLQSAQAGGYYFTGDGSVLFSRMGTLATSGTTYNDVAFGRIERRDLGALVVSPGNNYVIETFDCASAIGTGVSYMLAEPAGRDTCLVYYQEGSPVPVGMFISTC</sequence>
<dbReference type="Pfam" id="PF22799">
    <property type="entry name" value="PIR1-like_C"/>
    <property type="match status" value="1"/>
</dbReference>
<dbReference type="AlphaFoldDB" id="W3WMZ6"/>
<dbReference type="KEGG" id="pfy:PFICI_13638"/>
<dbReference type="InParanoid" id="W3WMZ6"/>
<dbReference type="OrthoDB" id="4657524at2759"/>
<feature type="domain" description="Cell wall mannoprotein PIR1-like C-terminal" evidence="4">
    <location>
        <begin position="72"/>
        <end position="141"/>
    </location>
</feature>
<dbReference type="OMA" id="ADSGKMC"/>
<dbReference type="EMBL" id="KI912119">
    <property type="protein sequence ID" value="ETS75154.1"/>
    <property type="molecule type" value="Genomic_DNA"/>
</dbReference>
<proteinExistence type="predicted"/>
<protein>
    <submittedName>
        <fullName evidence="5">Uncharacterized protein</fullName>
    </submittedName>
</protein>
<evidence type="ECO:0000259" key="4">
    <source>
        <dbReference type="Pfam" id="PF22799"/>
    </source>
</evidence>
<feature type="domain" description="Ubiquitin 3 binding protein But2 C-terminal" evidence="3">
    <location>
        <begin position="227"/>
        <end position="376"/>
    </location>
</feature>
<evidence type="ECO:0000256" key="2">
    <source>
        <dbReference type="SAM" id="SignalP"/>
    </source>
</evidence>
<dbReference type="InterPro" id="IPR018620">
    <property type="entry name" value="Ubiquitin3-bd_protein_But2_C"/>
</dbReference>
<organism evidence="5 6">
    <name type="scientific">Pestalotiopsis fici (strain W106-1 / CGMCC3.15140)</name>
    <dbReference type="NCBI Taxonomy" id="1229662"/>
    <lineage>
        <taxon>Eukaryota</taxon>
        <taxon>Fungi</taxon>
        <taxon>Dikarya</taxon>
        <taxon>Ascomycota</taxon>
        <taxon>Pezizomycotina</taxon>
        <taxon>Sordariomycetes</taxon>
        <taxon>Xylariomycetidae</taxon>
        <taxon>Amphisphaeriales</taxon>
        <taxon>Sporocadaceae</taxon>
        <taxon>Pestalotiopsis</taxon>
    </lineage>
</organism>
<gene>
    <name evidence="5" type="ORF">PFICI_13638</name>
</gene>
<reference evidence="6" key="1">
    <citation type="journal article" date="2015" name="BMC Genomics">
        <title>Genomic and transcriptomic analysis of the endophytic fungus Pestalotiopsis fici reveals its lifestyle and high potential for synthesis of natural products.</title>
        <authorList>
            <person name="Wang X."/>
            <person name="Zhang X."/>
            <person name="Liu L."/>
            <person name="Xiang M."/>
            <person name="Wang W."/>
            <person name="Sun X."/>
            <person name="Che Y."/>
            <person name="Guo L."/>
            <person name="Liu G."/>
            <person name="Guo L."/>
            <person name="Wang C."/>
            <person name="Yin W.B."/>
            <person name="Stadler M."/>
            <person name="Zhang X."/>
            <person name="Liu X."/>
        </authorList>
    </citation>
    <scope>NUCLEOTIDE SEQUENCE [LARGE SCALE GENOMIC DNA]</scope>
    <source>
        <strain evidence="6">W106-1 / CGMCC3.15140</strain>
    </source>
</reference>
<keyword evidence="6" id="KW-1185">Reference proteome</keyword>
<dbReference type="PANTHER" id="PTHR39613:SF1">
    <property type="entry name" value="ANCHORED CELL WALL PROTEIN, PUTATIVE (AFU_ORTHOLOGUE AFUA_4G08960)-RELATED"/>
    <property type="match status" value="1"/>
</dbReference>
<keyword evidence="2" id="KW-0732">Signal</keyword>
<evidence type="ECO:0000313" key="6">
    <source>
        <dbReference type="Proteomes" id="UP000030651"/>
    </source>
</evidence>
<evidence type="ECO:0000313" key="5">
    <source>
        <dbReference type="EMBL" id="ETS75154.1"/>
    </source>
</evidence>
<dbReference type="InterPro" id="IPR054508">
    <property type="entry name" value="PIR1-like_C"/>
</dbReference>
<dbReference type="RefSeq" id="XP_007840410.1">
    <property type="nucleotide sequence ID" value="XM_007842219.1"/>
</dbReference>
<feature type="region of interest" description="Disordered" evidence="1">
    <location>
        <begin position="155"/>
        <end position="218"/>
    </location>
</feature>
<evidence type="ECO:0000256" key="1">
    <source>
        <dbReference type="SAM" id="MobiDB-lite"/>
    </source>
</evidence>
<accession>W3WMZ6</accession>
<dbReference type="Proteomes" id="UP000030651">
    <property type="component" value="Unassembled WGS sequence"/>
</dbReference>
<dbReference type="HOGENOM" id="CLU_033570_0_0_1"/>
<dbReference type="GeneID" id="19278651"/>